<keyword evidence="2" id="KW-0808">Transferase</keyword>
<evidence type="ECO:0000313" key="5">
    <source>
        <dbReference type="EMBL" id="CDO70895.1"/>
    </source>
</evidence>
<dbReference type="OrthoDB" id="2094832at2759"/>
<evidence type="ECO:0000256" key="4">
    <source>
        <dbReference type="ARBA" id="ARBA00038314"/>
    </source>
</evidence>
<dbReference type="Proteomes" id="UP000029665">
    <property type="component" value="Unassembled WGS sequence"/>
</dbReference>
<evidence type="ECO:0000313" key="6">
    <source>
        <dbReference type="Proteomes" id="UP000029665"/>
    </source>
</evidence>
<dbReference type="InterPro" id="IPR029063">
    <property type="entry name" value="SAM-dependent_MTases_sf"/>
</dbReference>
<dbReference type="GO" id="GO:0016740">
    <property type="term" value="F:transferase activity"/>
    <property type="evidence" value="ECO:0007669"/>
    <property type="project" value="UniProtKB-KW"/>
</dbReference>
<comment type="caution">
    <text evidence="5">The sequence shown here is derived from an EMBL/GenBank/DDBJ whole genome shotgun (WGS) entry which is preliminary data.</text>
</comment>
<dbReference type="PANTHER" id="PTHR35897">
    <property type="entry name" value="METHYLTRANSFERASE AUSD"/>
    <property type="match status" value="1"/>
</dbReference>
<protein>
    <recommendedName>
        <fullName evidence="7">Methyltransferase domain-containing protein</fullName>
    </recommendedName>
</protein>
<accession>A0A060S971</accession>
<proteinExistence type="inferred from homology"/>
<evidence type="ECO:0000256" key="2">
    <source>
        <dbReference type="ARBA" id="ARBA00022679"/>
    </source>
</evidence>
<name>A0A060S971_PYCCI</name>
<dbReference type="SUPFAM" id="SSF53335">
    <property type="entry name" value="S-adenosyl-L-methionine-dependent methyltransferases"/>
    <property type="match status" value="1"/>
</dbReference>
<dbReference type="HOGENOM" id="CLU_051542_1_1_1"/>
<evidence type="ECO:0000256" key="1">
    <source>
        <dbReference type="ARBA" id="ARBA00005179"/>
    </source>
</evidence>
<comment type="similarity">
    <text evidence="4">Belongs to the class I-like SAM-binding methyltransferase superfamily.</text>
</comment>
<dbReference type="STRING" id="5643.A0A060S971"/>
<organism evidence="5 6">
    <name type="scientific">Pycnoporus cinnabarinus</name>
    <name type="common">Cinnabar-red polypore</name>
    <name type="synonym">Trametes cinnabarina</name>
    <dbReference type="NCBI Taxonomy" id="5643"/>
    <lineage>
        <taxon>Eukaryota</taxon>
        <taxon>Fungi</taxon>
        <taxon>Dikarya</taxon>
        <taxon>Basidiomycota</taxon>
        <taxon>Agaricomycotina</taxon>
        <taxon>Agaricomycetes</taxon>
        <taxon>Polyporales</taxon>
        <taxon>Polyporaceae</taxon>
        <taxon>Trametes</taxon>
    </lineage>
</organism>
<evidence type="ECO:0000256" key="3">
    <source>
        <dbReference type="ARBA" id="ARBA00022691"/>
    </source>
</evidence>
<dbReference type="EMBL" id="CCBP010000095">
    <property type="protein sequence ID" value="CDO70895.1"/>
    <property type="molecule type" value="Genomic_DNA"/>
</dbReference>
<dbReference type="OMA" id="WAISKYP"/>
<comment type="pathway">
    <text evidence="1">Secondary metabolite biosynthesis.</text>
</comment>
<keyword evidence="3" id="KW-0949">S-adenosyl-L-methionine</keyword>
<keyword evidence="6" id="KW-1185">Reference proteome</keyword>
<dbReference type="PANTHER" id="PTHR35897:SF1">
    <property type="entry name" value="METHYLTRANSFERASE AUSD"/>
    <property type="match status" value="1"/>
</dbReference>
<dbReference type="Gene3D" id="3.40.50.150">
    <property type="entry name" value="Vaccinia Virus protein VP39"/>
    <property type="match status" value="1"/>
</dbReference>
<dbReference type="InterPro" id="IPR051654">
    <property type="entry name" value="Meroterpenoid_MTases"/>
</dbReference>
<evidence type="ECO:0008006" key="7">
    <source>
        <dbReference type="Google" id="ProtNLM"/>
    </source>
</evidence>
<gene>
    <name evidence="5" type="ORF">BN946_scf184829.g3</name>
</gene>
<dbReference type="AlphaFoldDB" id="A0A060S971"/>
<reference evidence="5" key="1">
    <citation type="submission" date="2014-01" db="EMBL/GenBank/DDBJ databases">
        <title>The genome of the white-rot fungus Pycnoporus cinnabarinus: a basidiomycete model with a versatile arsenal for lignocellulosic biomass breakdown.</title>
        <authorList>
            <person name="Levasseur A."/>
            <person name="Lomascolo A."/>
            <person name="Ruiz-Duenas F.J."/>
            <person name="Uzan E."/>
            <person name="Piumi F."/>
            <person name="Kues U."/>
            <person name="Ram A.F.J."/>
            <person name="Murat C."/>
            <person name="Haon M."/>
            <person name="Benoit I."/>
            <person name="Arfi Y."/>
            <person name="Chevret D."/>
            <person name="Drula E."/>
            <person name="Kwon M.J."/>
            <person name="Gouret P."/>
            <person name="Lesage-Meessen L."/>
            <person name="Lombard V."/>
            <person name="Mariette J."/>
            <person name="Noirot C."/>
            <person name="Park J."/>
            <person name="Patyshakuliyeva A."/>
            <person name="Wieneger R.A.B."/>
            <person name="Wosten H.A.B."/>
            <person name="Martin F."/>
            <person name="Coutinho P.M."/>
            <person name="de Vries R."/>
            <person name="Martinez A.T."/>
            <person name="Klopp C."/>
            <person name="Pontarotti P."/>
            <person name="Henrissat B."/>
            <person name="Record E."/>
        </authorList>
    </citation>
    <scope>NUCLEOTIDE SEQUENCE [LARGE SCALE GENOMIC DNA]</scope>
    <source>
        <strain evidence="5">BRFM137</strain>
    </source>
</reference>
<sequence>MSDNNEGADAQKTAPVPLDASLYAIDDEALEFVKATTGIRDPEEVKKHVLTVQAEAYAVCAYPCIRSLKLARLPAYKQLLTLGKERKGAIFLDIGCCFGNDIRKAVFDGYPIGNVIGSDLHPEYWNLGHKLFKTTPETFPVPFVAGDAFDPAHLEPVPPFYSPPDTPRPELATLTSLNPLRGHVSAIHASAFFHLFDEGEQFKLAQALAGLLSPEPGSMLLGVHGGRHEKGYRTETGTRRRAHGGGLMFAHSPDSWTELWDGLIFTKGSVKVEAFLQETERNDLRNVPGVLPEAKFYVLVWSVTRL</sequence>